<protein>
    <submittedName>
        <fullName evidence="6">Response regulator transcription factor</fullName>
    </submittedName>
</protein>
<dbReference type="Proteomes" id="UP001165297">
    <property type="component" value="Unassembled WGS sequence"/>
</dbReference>
<organism evidence="6 7">
    <name type="scientific">Hymenobacter nitidus</name>
    <dbReference type="NCBI Taxonomy" id="2880929"/>
    <lineage>
        <taxon>Bacteria</taxon>
        <taxon>Pseudomonadati</taxon>
        <taxon>Bacteroidota</taxon>
        <taxon>Cytophagia</taxon>
        <taxon>Cytophagales</taxon>
        <taxon>Hymenobacteraceae</taxon>
        <taxon>Hymenobacter</taxon>
    </lineage>
</organism>
<dbReference type="PROSITE" id="PS50110">
    <property type="entry name" value="RESPONSE_REGULATORY"/>
    <property type="match status" value="1"/>
</dbReference>
<proteinExistence type="predicted"/>
<dbReference type="InterPro" id="IPR000792">
    <property type="entry name" value="Tscrpt_reg_LuxR_C"/>
</dbReference>
<gene>
    <name evidence="6" type="ORF">LGH70_02560</name>
</gene>
<dbReference type="CDD" id="cd06170">
    <property type="entry name" value="LuxR_C_like"/>
    <property type="match status" value="1"/>
</dbReference>
<dbReference type="PANTHER" id="PTHR43214">
    <property type="entry name" value="TWO-COMPONENT RESPONSE REGULATOR"/>
    <property type="match status" value="1"/>
</dbReference>
<dbReference type="InterPro" id="IPR016032">
    <property type="entry name" value="Sig_transdc_resp-reg_C-effctor"/>
</dbReference>
<evidence type="ECO:0000256" key="3">
    <source>
        <dbReference type="PROSITE-ProRule" id="PRU00169"/>
    </source>
</evidence>
<evidence type="ECO:0000256" key="2">
    <source>
        <dbReference type="ARBA" id="ARBA00023125"/>
    </source>
</evidence>
<name>A0ABS8AB42_9BACT</name>
<evidence type="ECO:0000259" key="5">
    <source>
        <dbReference type="PROSITE" id="PS50110"/>
    </source>
</evidence>
<dbReference type="RefSeq" id="WP_226182375.1">
    <property type="nucleotide sequence ID" value="NZ_JAJADQ010000001.1"/>
</dbReference>
<accession>A0ABS8AB42</accession>
<dbReference type="InterPro" id="IPR011006">
    <property type="entry name" value="CheY-like_superfamily"/>
</dbReference>
<feature type="modified residue" description="4-aspartylphosphate" evidence="3">
    <location>
        <position position="54"/>
    </location>
</feature>
<dbReference type="InterPro" id="IPR001789">
    <property type="entry name" value="Sig_transdc_resp-reg_receiver"/>
</dbReference>
<dbReference type="Pfam" id="PF00072">
    <property type="entry name" value="Response_reg"/>
    <property type="match status" value="1"/>
</dbReference>
<reference evidence="6" key="1">
    <citation type="submission" date="2021-10" db="EMBL/GenBank/DDBJ databases">
        <authorList>
            <person name="Dean J.D."/>
            <person name="Kim M.K."/>
            <person name="Newey C.N."/>
            <person name="Stoker T.S."/>
            <person name="Thompson D.W."/>
            <person name="Grose J.H."/>
        </authorList>
    </citation>
    <scope>NUCLEOTIDE SEQUENCE</scope>
    <source>
        <strain evidence="6">BT635</strain>
    </source>
</reference>
<evidence type="ECO:0000313" key="6">
    <source>
        <dbReference type="EMBL" id="MCB2376445.1"/>
    </source>
</evidence>
<dbReference type="SUPFAM" id="SSF46894">
    <property type="entry name" value="C-terminal effector domain of the bipartite response regulators"/>
    <property type="match status" value="1"/>
</dbReference>
<dbReference type="SUPFAM" id="SSF52172">
    <property type="entry name" value="CheY-like"/>
    <property type="match status" value="1"/>
</dbReference>
<evidence type="ECO:0000313" key="7">
    <source>
        <dbReference type="Proteomes" id="UP001165297"/>
    </source>
</evidence>
<keyword evidence="2" id="KW-0238">DNA-binding</keyword>
<dbReference type="SMART" id="SM00448">
    <property type="entry name" value="REC"/>
    <property type="match status" value="1"/>
</dbReference>
<sequence length="217" mass="23914">MTRIILADDHTILRQGIRTMLAAEPDFEVVAEAGTGQQLLDLLAATAVEVIVLDLTMPDMDGFTVLPKLRAQYPDVNVLVLSMLEHERYVAQALDAGAKGYVLKNAAISEIIHGIRTVALGRPFLCTEIGLETLRKLTLNLSDKLYHSHDQHPAELSGRELEVLQLIAEGLTNAEIADKLFTSKRTIETHRQNIIEKTQAKNTAALIKFAVNQGLVK</sequence>
<dbReference type="PROSITE" id="PS50043">
    <property type="entry name" value="HTH_LUXR_2"/>
    <property type="match status" value="1"/>
</dbReference>
<dbReference type="Gene3D" id="3.40.50.2300">
    <property type="match status" value="1"/>
</dbReference>
<dbReference type="InterPro" id="IPR039420">
    <property type="entry name" value="WalR-like"/>
</dbReference>
<feature type="domain" description="HTH luxR-type" evidence="4">
    <location>
        <begin position="149"/>
        <end position="214"/>
    </location>
</feature>
<dbReference type="PRINTS" id="PR00038">
    <property type="entry name" value="HTHLUXR"/>
</dbReference>
<keyword evidence="7" id="KW-1185">Reference proteome</keyword>
<keyword evidence="1 3" id="KW-0597">Phosphoprotein</keyword>
<evidence type="ECO:0000259" key="4">
    <source>
        <dbReference type="PROSITE" id="PS50043"/>
    </source>
</evidence>
<feature type="domain" description="Response regulatory" evidence="5">
    <location>
        <begin position="3"/>
        <end position="119"/>
    </location>
</feature>
<dbReference type="Pfam" id="PF00196">
    <property type="entry name" value="GerE"/>
    <property type="match status" value="1"/>
</dbReference>
<evidence type="ECO:0000256" key="1">
    <source>
        <dbReference type="ARBA" id="ARBA00022553"/>
    </source>
</evidence>
<dbReference type="SMART" id="SM00421">
    <property type="entry name" value="HTH_LUXR"/>
    <property type="match status" value="1"/>
</dbReference>
<dbReference type="InterPro" id="IPR058245">
    <property type="entry name" value="NreC/VraR/RcsB-like_REC"/>
</dbReference>
<dbReference type="EMBL" id="JAJADQ010000001">
    <property type="protein sequence ID" value="MCB2376445.1"/>
    <property type="molecule type" value="Genomic_DNA"/>
</dbReference>
<dbReference type="CDD" id="cd17535">
    <property type="entry name" value="REC_NarL-like"/>
    <property type="match status" value="1"/>
</dbReference>
<dbReference type="PANTHER" id="PTHR43214:SF43">
    <property type="entry name" value="TWO-COMPONENT RESPONSE REGULATOR"/>
    <property type="match status" value="1"/>
</dbReference>
<comment type="caution">
    <text evidence="6">The sequence shown here is derived from an EMBL/GenBank/DDBJ whole genome shotgun (WGS) entry which is preliminary data.</text>
</comment>